<protein>
    <recommendedName>
        <fullName evidence="6">Ribosomal RNA large subunit methyltransferase F</fullName>
        <ecNumber evidence="6">2.1.1.181</ecNumber>
    </recommendedName>
    <alternativeName>
        <fullName evidence="6">23S rRNA mA1618 methyltransferase</fullName>
    </alternativeName>
    <alternativeName>
        <fullName evidence="6">rRNA adenine N-6-methyltransferase</fullName>
    </alternativeName>
</protein>
<comment type="similarity">
    <text evidence="6">Belongs to the methyltransferase superfamily. METTL16/RlmF family.</text>
</comment>
<dbReference type="InterPro" id="IPR029063">
    <property type="entry name" value="SAM-dependent_MTases_sf"/>
</dbReference>
<dbReference type="GO" id="GO:0052907">
    <property type="term" value="F:23S rRNA (adenine(1618)-N(6))-methyltransferase activity"/>
    <property type="evidence" value="ECO:0007669"/>
    <property type="project" value="UniProtKB-EC"/>
</dbReference>
<keyword evidence="2 6" id="KW-0698">rRNA processing</keyword>
<evidence type="ECO:0000256" key="6">
    <source>
        <dbReference type="HAMAP-Rule" id="MF_01848"/>
    </source>
</evidence>
<dbReference type="Pfam" id="PF05971">
    <property type="entry name" value="Methyltransf_10"/>
    <property type="match status" value="1"/>
</dbReference>
<dbReference type="NCBIfam" id="NF008725">
    <property type="entry name" value="PRK11727.1"/>
    <property type="match status" value="1"/>
</dbReference>
<evidence type="ECO:0000313" key="7">
    <source>
        <dbReference type="EMBL" id="QEQ97477.1"/>
    </source>
</evidence>
<dbReference type="GO" id="GO:0070475">
    <property type="term" value="P:rRNA base methylation"/>
    <property type="evidence" value="ECO:0007669"/>
    <property type="project" value="TreeGrafter"/>
</dbReference>
<evidence type="ECO:0000313" key="8">
    <source>
        <dbReference type="Proteomes" id="UP000324760"/>
    </source>
</evidence>
<dbReference type="InterPro" id="IPR016909">
    <property type="entry name" value="rRNA_lsu_MeTfrase_F"/>
</dbReference>
<evidence type="ECO:0000256" key="5">
    <source>
        <dbReference type="ARBA" id="ARBA00022691"/>
    </source>
</evidence>
<dbReference type="EC" id="2.1.1.181" evidence="6"/>
<name>A0A5P1RCZ8_9GAMM</name>
<dbReference type="CDD" id="cd02440">
    <property type="entry name" value="AdoMet_MTases"/>
    <property type="match status" value="1"/>
</dbReference>
<dbReference type="PANTHER" id="PTHR13393:SF0">
    <property type="entry name" value="RNA N6-ADENOSINE-METHYLTRANSFERASE METTL16"/>
    <property type="match status" value="1"/>
</dbReference>
<comment type="function">
    <text evidence="6">Specifically methylates the adenine in position 1618 of 23S rRNA.</text>
</comment>
<keyword evidence="1 6" id="KW-0963">Cytoplasm</keyword>
<keyword evidence="5 6" id="KW-0949">S-adenosyl-L-methionine</keyword>
<dbReference type="KEGG" id="ncu:F0U83_12540"/>
<organism evidence="7 8">
    <name type="scientific">Neptunomonas concharum</name>
    <dbReference type="NCBI Taxonomy" id="1031538"/>
    <lineage>
        <taxon>Bacteria</taxon>
        <taxon>Pseudomonadati</taxon>
        <taxon>Pseudomonadota</taxon>
        <taxon>Gammaproteobacteria</taxon>
        <taxon>Oceanospirillales</taxon>
        <taxon>Oceanospirillaceae</taxon>
        <taxon>Neptunomonas</taxon>
    </lineage>
</organism>
<accession>A0A5P1RCZ8</accession>
<keyword evidence="8" id="KW-1185">Reference proteome</keyword>
<dbReference type="Gene3D" id="3.40.50.150">
    <property type="entry name" value="Vaccinia Virus protein VP39"/>
    <property type="match status" value="1"/>
</dbReference>
<dbReference type="PIRSF" id="PIRSF029038">
    <property type="entry name" value="Mtase_YbiN_prd"/>
    <property type="match status" value="1"/>
</dbReference>
<evidence type="ECO:0000256" key="3">
    <source>
        <dbReference type="ARBA" id="ARBA00022603"/>
    </source>
</evidence>
<evidence type="ECO:0000256" key="1">
    <source>
        <dbReference type="ARBA" id="ARBA00022490"/>
    </source>
</evidence>
<sequence length="314" mass="34942">MVDVRKDKKQESQRVKKGLHPRNKHRFGYDFDALCQLLPDLKAWLVIAPSGNPSVDFSNPVAVKLLNQALLKQAYAINFWDLPEGYLCPPIPGRSDYVHHLADLLAESHGGIVPTGRGVRGLDIGTGANGIYPIIGCSEYGWSFTGTDIDSVAIKAATLIAQSNPALKKNLAFKLQAEARHIFDGVIGAKDYYHFTLCNPPFHTSAKEASKGTKRKLRNLGQSAKDIAGQMPTLNFGGQSNELWCEGGERLFIQRMIEESQNYSQQVGWFTTLVSKKENLAPLRQQLKHINAVQVRTVNMAQGQKQSRFLAWHF</sequence>
<dbReference type="HAMAP" id="MF_01848">
    <property type="entry name" value="23SrRNA_methyltr_F"/>
    <property type="match status" value="1"/>
</dbReference>
<evidence type="ECO:0000256" key="2">
    <source>
        <dbReference type="ARBA" id="ARBA00022552"/>
    </source>
</evidence>
<comment type="subcellular location">
    <subcellularLocation>
        <location evidence="6">Cytoplasm</location>
    </subcellularLocation>
</comment>
<dbReference type="SUPFAM" id="SSF53335">
    <property type="entry name" value="S-adenosyl-L-methionine-dependent methyltransferases"/>
    <property type="match status" value="1"/>
</dbReference>
<dbReference type="RefSeq" id="WP_138987145.1">
    <property type="nucleotide sequence ID" value="NZ_CP043869.1"/>
</dbReference>
<reference evidence="7 8" key="1">
    <citation type="journal article" date="2019" name="Biochem. Eng. J.">
        <title>Metabolic engineering of the marine bacteria Neptunomonas concharum for the production of acetoin and meso-2,3-butanediol from acetate.</title>
        <authorList>
            <person name="Li W."/>
            <person name="Pu N."/>
            <person name="Liu C.-X."/>
            <person name="Yuan Q.-P."/>
            <person name="Li Z.-J."/>
        </authorList>
    </citation>
    <scope>NUCLEOTIDE SEQUENCE [LARGE SCALE GENOMIC DNA]</scope>
    <source>
        <strain evidence="7 8">JCM17730</strain>
    </source>
</reference>
<comment type="catalytic activity">
    <reaction evidence="6">
        <text>adenosine(1618) in 23S rRNA + S-adenosyl-L-methionine = N(6)-methyladenosine(1618) in 23S rRNA + S-adenosyl-L-homocysteine + H(+)</text>
        <dbReference type="Rhea" id="RHEA:16497"/>
        <dbReference type="Rhea" id="RHEA-COMP:10229"/>
        <dbReference type="Rhea" id="RHEA-COMP:10231"/>
        <dbReference type="ChEBI" id="CHEBI:15378"/>
        <dbReference type="ChEBI" id="CHEBI:57856"/>
        <dbReference type="ChEBI" id="CHEBI:59789"/>
        <dbReference type="ChEBI" id="CHEBI:74411"/>
        <dbReference type="ChEBI" id="CHEBI:74449"/>
        <dbReference type="EC" id="2.1.1.181"/>
    </reaction>
</comment>
<keyword evidence="4 6" id="KW-0808">Transferase</keyword>
<dbReference type="Proteomes" id="UP000324760">
    <property type="component" value="Chromosome"/>
</dbReference>
<dbReference type="OrthoDB" id="1115728at2"/>
<dbReference type="GO" id="GO:0005737">
    <property type="term" value="C:cytoplasm"/>
    <property type="evidence" value="ECO:0007669"/>
    <property type="project" value="UniProtKB-SubCell"/>
</dbReference>
<gene>
    <name evidence="6 7" type="primary">rlmF</name>
    <name evidence="7" type="ORF">F0U83_12540</name>
</gene>
<dbReference type="PANTHER" id="PTHR13393">
    <property type="entry name" value="SAM-DEPENDENT METHYLTRANSFERASE"/>
    <property type="match status" value="1"/>
</dbReference>
<evidence type="ECO:0000256" key="4">
    <source>
        <dbReference type="ARBA" id="ARBA00022679"/>
    </source>
</evidence>
<dbReference type="InterPro" id="IPR010286">
    <property type="entry name" value="METTL16/RlmF"/>
</dbReference>
<dbReference type="AlphaFoldDB" id="A0A5P1RCZ8"/>
<dbReference type="EMBL" id="CP043869">
    <property type="protein sequence ID" value="QEQ97477.1"/>
    <property type="molecule type" value="Genomic_DNA"/>
</dbReference>
<keyword evidence="3 6" id="KW-0489">Methyltransferase</keyword>
<proteinExistence type="inferred from homology"/>